<dbReference type="FunFam" id="1.25.40.10:FF:000090">
    <property type="entry name" value="Pentatricopeptide repeat-containing protein, chloroplastic"/>
    <property type="match status" value="1"/>
</dbReference>
<dbReference type="InterPro" id="IPR002885">
    <property type="entry name" value="PPR_rpt"/>
</dbReference>
<dbReference type="GO" id="GO:0009451">
    <property type="term" value="P:RNA modification"/>
    <property type="evidence" value="ECO:0007669"/>
    <property type="project" value="InterPro"/>
</dbReference>
<feature type="repeat" description="PPR" evidence="2">
    <location>
        <begin position="380"/>
        <end position="414"/>
    </location>
</feature>
<dbReference type="FunFam" id="1.25.40.10:FF:000381">
    <property type="entry name" value="Pentatricopeptide repeat-containing protein"/>
    <property type="match status" value="1"/>
</dbReference>
<keyword evidence="4" id="KW-1185">Reference proteome</keyword>
<dbReference type="PANTHER" id="PTHR47926">
    <property type="entry name" value="PENTATRICOPEPTIDE REPEAT-CONTAINING PROTEIN"/>
    <property type="match status" value="1"/>
</dbReference>
<dbReference type="GO" id="GO:0003723">
    <property type="term" value="F:RNA binding"/>
    <property type="evidence" value="ECO:0007669"/>
    <property type="project" value="InterPro"/>
</dbReference>
<dbReference type="AlphaFoldDB" id="A0A7J6X9E3"/>
<organism evidence="3 4">
    <name type="scientific">Thalictrum thalictroides</name>
    <name type="common">Rue-anemone</name>
    <name type="synonym">Anemone thalictroides</name>
    <dbReference type="NCBI Taxonomy" id="46969"/>
    <lineage>
        <taxon>Eukaryota</taxon>
        <taxon>Viridiplantae</taxon>
        <taxon>Streptophyta</taxon>
        <taxon>Embryophyta</taxon>
        <taxon>Tracheophyta</taxon>
        <taxon>Spermatophyta</taxon>
        <taxon>Magnoliopsida</taxon>
        <taxon>Ranunculales</taxon>
        <taxon>Ranunculaceae</taxon>
        <taxon>Thalictroideae</taxon>
        <taxon>Thalictrum</taxon>
    </lineage>
</organism>
<dbReference type="Proteomes" id="UP000554482">
    <property type="component" value="Unassembled WGS sequence"/>
</dbReference>
<dbReference type="Gene3D" id="1.25.40.10">
    <property type="entry name" value="Tetratricopeptide repeat domain"/>
    <property type="match status" value="4"/>
</dbReference>
<feature type="repeat" description="PPR" evidence="2">
    <location>
        <begin position="279"/>
        <end position="313"/>
    </location>
</feature>
<dbReference type="PROSITE" id="PS51375">
    <property type="entry name" value="PPR"/>
    <property type="match status" value="5"/>
</dbReference>
<dbReference type="InterPro" id="IPR046960">
    <property type="entry name" value="PPR_At4g14850-like_plant"/>
</dbReference>
<protein>
    <submittedName>
        <fullName evidence="3">Pentatricopeptide repeat-containing protein</fullName>
    </submittedName>
</protein>
<evidence type="ECO:0000256" key="2">
    <source>
        <dbReference type="PROSITE-ProRule" id="PRU00708"/>
    </source>
</evidence>
<name>A0A7J6X9E3_THATH</name>
<dbReference type="PANTHER" id="PTHR47926:SF347">
    <property type="entry name" value="PENTATRICOPEPTIDE REPEAT-CONTAINING PROTEIN"/>
    <property type="match status" value="1"/>
</dbReference>
<evidence type="ECO:0000256" key="1">
    <source>
        <dbReference type="ARBA" id="ARBA00022737"/>
    </source>
</evidence>
<feature type="repeat" description="PPR" evidence="2">
    <location>
        <begin position="44"/>
        <end position="78"/>
    </location>
</feature>
<dbReference type="InterPro" id="IPR011990">
    <property type="entry name" value="TPR-like_helical_dom_sf"/>
</dbReference>
<reference evidence="3 4" key="1">
    <citation type="submission" date="2020-06" db="EMBL/GenBank/DDBJ databases">
        <title>Transcriptomic and genomic resources for Thalictrum thalictroides and T. hernandezii: Facilitating candidate gene discovery in an emerging model plant lineage.</title>
        <authorList>
            <person name="Arias T."/>
            <person name="Riano-Pachon D.M."/>
            <person name="Di Stilio V.S."/>
        </authorList>
    </citation>
    <scope>NUCLEOTIDE SEQUENCE [LARGE SCALE GENOMIC DNA]</scope>
    <source>
        <strain evidence="4">cv. WT478/WT964</strain>
        <tissue evidence="3">Leaves</tissue>
    </source>
</reference>
<accession>A0A7J6X9E3</accession>
<gene>
    <name evidence="3" type="ORF">FRX31_004815</name>
</gene>
<evidence type="ECO:0000313" key="3">
    <source>
        <dbReference type="EMBL" id="KAF5205597.1"/>
    </source>
</evidence>
<dbReference type="EMBL" id="JABWDY010003852">
    <property type="protein sequence ID" value="KAF5205597.1"/>
    <property type="molecule type" value="Genomic_DNA"/>
</dbReference>
<sequence>MRMRPIAPLADRFVYVGTALLDLYAKTGWVFRAEQMFEDMSHRDLIAWNSLISGYSYNGYDLNAFQVLILMLEEGMSEKTTVSWNTMISANGQSGYFDEALLLFKRMCDENAGVNAVTIATLLSADAPLDSVHSYAIKNDLDSDDSVNTSLVSMYARSGNTKLAQLLYESRSCQKNLVLLTAIISSYAEQGDMRSALEFFAQIGYENMKPDAVTIVSILHGCTSFTHIDVGTAFHGYTIKSGLASDTLVMVMNGLISMYDKLNDIDAAYSLFLSLDERPVISWNTMISIYMKAGKFNDAMGLFCQMNMFGYSPDRITITSMLAGCSELNSLQIGRSFHCFILRNNLEIEDFLGTALLDMYAKCGSIKNAERVFKAIKYPCLATWNTMISGYGICGLEHESLIHYSDMIKSGIEPDDITFLGVLSACNHSGLVDEGRNYFRIMTEDFGVVPSAQHCTCMIDLFSRAGLLDEAVKFIKKMNVEPDSVMWLALLGACYTHKEVRLGECLEKKIFLLDERNGGLYVLMSNLYASIGR</sequence>
<dbReference type="OrthoDB" id="204980at2759"/>
<dbReference type="Pfam" id="PF13041">
    <property type="entry name" value="PPR_2"/>
    <property type="match status" value="2"/>
</dbReference>
<keyword evidence="1" id="KW-0677">Repeat</keyword>
<feature type="repeat" description="PPR" evidence="2">
    <location>
        <begin position="80"/>
        <end position="114"/>
    </location>
</feature>
<dbReference type="Pfam" id="PF01535">
    <property type="entry name" value="PPR"/>
    <property type="match status" value="6"/>
</dbReference>
<dbReference type="NCBIfam" id="TIGR00756">
    <property type="entry name" value="PPR"/>
    <property type="match status" value="2"/>
</dbReference>
<proteinExistence type="predicted"/>
<comment type="caution">
    <text evidence="3">The sequence shown here is derived from an EMBL/GenBank/DDBJ whole genome shotgun (WGS) entry which is preliminary data.</text>
</comment>
<evidence type="ECO:0000313" key="4">
    <source>
        <dbReference type="Proteomes" id="UP000554482"/>
    </source>
</evidence>
<feature type="repeat" description="PPR" evidence="2">
    <location>
        <begin position="176"/>
        <end position="210"/>
    </location>
</feature>